<dbReference type="GO" id="GO:0009368">
    <property type="term" value="C:endopeptidase Clp complex"/>
    <property type="evidence" value="ECO:0007669"/>
    <property type="project" value="TreeGrafter"/>
</dbReference>
<dbReference type="Pfam" id="PF00574">
    <property type="entry name" value="CLP_protease"/>
    <property type="match status" value="1"/>
</dbReference>
<dbReference type="Gene3D" id="3.90.226.10">
    <property type="entry name" value="2-enoyl-CoA Hydratase, Chain A, domain 1"/>
    <property type="match status" value="1"/>
</dbReference>
<dbReference type="PANTHER" id="PTHR10381:SF11">
    <property type="entry name" value="ATP-DEPENDENT CLP PROTEASE PROTEOLYTIC SUBUNIT, MITOCHONDRIAL"/>
    <property type="match status" value="1"/>
</dbReference>
<evidence type="ECO:0008006" key="4">
    <source>
        <dbReference type="Google" id="ProtNLM"/>
    </source>
</evidence>
<feature type="compositionally biased region" description="Polar residues" evidence="2">
    <location>
        <begin position="1"/>
        <end position="10"/>
    </location>
</feature>
<organism evidence="3">
    <name type="scientific">Terrestrivirus sp</name>
    <dbReference type="NCBI Taxonomy" id="2487775"/>
    <lineage>
        <taxon>Viruses</taxon>
        <taxon>Varidnaviria</taxon>
        <taxon>Bamfordvirae</taxon>
        <taxon>Nucleocytoviricota</taxon>
        <taxon>Megaviricetes</taxon>
        <taxon>Imitervirales</taxon>
        <taxon>Mimiviridae</taxon>
        <taxon>Klosneuvirinae</taxon>
    </lineage>
</organism>
<evidence type="ECO:0000256" key="1">
    <source>
        <dbReference type="ARBA" id="ARBA00007039"/>
    </source>
</evidence>
<sequence>MEINWGINNNPKRKNPDESDKKIKKHKKEIENKTFSADCDNSDDESVSNSSSTIFSHDNHVYFYTHVDNNSMLSLQKEVRNTIKRLLDKQRTAESVGLVVTMPSIKLHINSPGGGIFACFSFIDFMTQMKKKYNWLKFTSIVEGRAASAGTLMSVVCDRREITEYGFMLIHQLSSATWGKYYDIKDDVENLDSLMDKIRVIYRTHTNVPFTELEEILKHDLYWDSKKCLEYGLVDVIIE</sequence>
<evidence type="ECO:0000313" key="3">
    <source>
        <dbReference type="EMBL" id="AYV75564.1"/>
    </source>
</evidence>
<dbReference type="InterPro" id="IPR023562">
    <property type="entry name" value="ClpP/TepA"/>
</dbReference>
<dbReference type="EMBL" id="MK071980">
    <property type="protein sequence ID" value="AYV75564.1"/>
    <property type="molecule type" value="Genomic_DNA"/>
</dbReference>
<dbReference type="GO" id="GO:0004176">
    <property type="term" value="F:ATP-dependent peptidase activity"/>
    <property type="evidence" value="ECO:0007669"/>
    <property type="project" value="InterPro"/>
</dbReference>
<feature type="region of interest" description="Disordered" evidence="2">
    <location>
        <begin position="1"/>
        <end position="29"/>
    </location>
</feature>
<evidence type="ECO:0000256" key="2">
    <source>
        <dbReference type="SAM" id="MobiDB-lite"/>
    </source>
</evidence>
<proteinExistence type="inferred from homology"/>
<dbReference type="InterPro" id="IPR029045">
    <property type="entry name" value="ClpP/crotonase-like_dom_sf"/>
</dbReference>
<dbReference type="GO" id="GO:0051117">
    <property type="term" value="F:ATPase binding"/>
    <property type="evidence" value="ECO:0007669"/>
    <property type="project" value="TreeGrafter"/>
</dbReference>
<dbReference type="SUPFAM" id="SSF52096">
    <property type="entry name" value="ClpP/crotonase"/>
    <property type="match status" value="1"/>
</dbReference>
<protein>
    <recommendedName>
        <fullName evidence="4">ATP-dependent Clp protease proteolytic subunit</fullName>
    </recommendedName>
</protein>
<comment type="similarity">
    <text evidence="1">Belongs to the peptidase S14 family.</text>
</comment>
<name>A0A3G4ZMC8_9VIRU</name>
<dbReference type="PRINTS" id="PR00127">
    <property type="entry name" value="CLPPROTEASEP"/>
</dbReference>
<dbReference type="PANTHER" id="PTHR10381">
    <property type="entry name" value="ATP-DEPENDENT CLP PROTEASE PROTEOLYTIC SUBUNIT"/>
    <property type="match status" value="1"/>
</dbReference>
<dbReference type="InterPro" id="IPR001907">
    <property type="entry name" value="ClpP"/>
</dbReference>
<dbReference type="GO" id="GO:0004252">
    <property type="term" value="F:serine-type endopeptidase activity"/>
    <property type="evidence" value="ECO:0007669"/>
    <property type="project" value="InterPro"/>
</dbReference>
<accession>A0A3G4ZMC8</accession>
<dbReference type="GO" id="GO:0006515">
    <property type="term" value="P:protein quality control for misfolded or incompletely synthesized proteins"/>
    <property type="evidence" value="ECO:0007669"/>
    <property type="project" value="TreeGrafter"/>
</dbReference>
<gene>
    <name evidence="3" type="ORF">Terrestrivirus2_72</name>
</gene>
<reference evidence="3" key="1">
    <citation type="submission" date="2018-10" db="EMBL/GenBank/DDBJ databases">
        <title>Hidden diversity of soil giant viruses.</title>
        <authorList>
            <person name="Schulz F."/>
            <person name="Alteio L."/>
            <person name="Goudeau D."/>
            <person name="Ryan E.M."/>
            <person name="Malmstrom R.R."/>
            <person name="Blanchard J."/>
            <person name="Woyke T."/>
        </authorList>
    </citation>
    <scope>NUCLEOTIDE SEQUENCE</scope>
    <source>
        <strain evidence="3">TEV1</strain>
    </source>
</reference>